<feature type="domain" description="HTH araC/xylS-type" evidence="5">
    <location>
        <begin position="680"/>
        <end position="777"/>
    </location>
</feature>
<keyword evidence="4" id="KW-0812">Transmembrane</keyword>
<dbReference type="InterPro" id="IPR018062">
    <property type="entry name" value="HTH_AraC-typ_CS"/>
</dbReference>
<dbReference type="PROSITE" id="PS00041">
    <property type="entry name" value="HTH_ARAC_FAMILY_1"/>
    <property type="match status" value="1"/>
</dbReference>
<proteinExistence type="predicted"/>
<dbReference type="PROSITE" id="PS01124">
    <property type="entry name" value="HTH_ARAC_FAMILY_2"/>
    <property type="match status" value="1"/>
</dbReference>
<dbReference type="InterPro" id="IPR009057">
    <property type="entry name" value="Homeodomain-like_sf"/>
</dbReference>
<reference evidence="6" key="2">
    <citation type="journal article" date="2021" name="J Anim Sci Technol">
        <title>Complete genome sequence of Paenibacillus konkukensis sp. nov. SK3146 as a potential probiotic strain.</title>
        <authorList>
            <person name="Jung H.I."/>
            <person name="Park S."/>
            <person name="Niu K.M."/>
            <person name="Lee S.W."/>
            <person name="Kothari D."/>
            <person name="Yi K.J."/>
            <person name="Kim S.K."/>
        </authorList>
    </citation>
    <scope>NUCLEOTIDE SEQUENCE</scope>
    <source>
        <strain evidence="6">SK3146</strain>
    </source>
</reference>
<evidence type="ECO:0000256" key="3">
    <source>
        <dbReference type="ARBA" id="ARBA00023163"/>
    </source>
</evidence>
<keyword evidence="7" id="KW-1185">Reference proteome</keyword>
<evidence type="ECO:0000259" key="5">
    <source>
        <dbReference type="PROSITE" id="PS01124"/>
    </source>
</evidence>
<keyword evidence="3" id="KW-0804">Transcription</keyword>
<protein>
    <submittedName>
        <fullName evidence="6">HTH-type transcriptional regulator YesS</fullName>
    </submittedName>
</protein>
<feature type="transmembrane region" description="Helical" evidence="4">
    <location>
        <begin position="308"/>
        <end position="331"/>
    </location>
</feature>
<dbReference type="RefSeq" id="WP_249864705.1">
    <property type="nucleotide sequence ID" value="NZ_CP027059.1"/>
</dbReference>
<dbReference type="EMBL" id="CP027059">
    <property type="protein sequence ID" value="UQZ82584.1"/>
    <property type="molecule type" value="Genomic_DNA"/>
</dbReference>
<keyword evidence="4" id="KW-1133">Transmembrane helix</keyword>
<dbReference type="Proteomes" id="UP001057134">
    <property type="component" value="Chromosome"/>
</dbReference>
<evidence type="ECO:0000313" key="7">
    <source>
        <dbReference type="Proteomes" id="UP001057134"/>
    </source>
</evidence>
<name>A0ABY4RJE6_9BACL</name>
<evidence type="ECO:0000256" key="4">
    <source>
        <dbReference type="SAM" id="Phobius"/>
    </source>
</evidence>
<reference evidence="6" key="1">
    <citation type="submission" date="2018-02" db="EMBL/GenBank/DDBJ databases">
        <authorList>
            <person name="Kim S.-K."/>
            <person name="Jung H.-I."/>
            <person name="Lee S.-W."/>
        </authorList>
    </citation>
    <scope>NUCLEOTIDE SEQUENCE</scope>
    <source>
        <strain evidence="6">SK3146</strain>
    </source>
</reference>
<dbReference type="SMART" id="SM00342">
    <property type="entry name" value="HTH_ARAC"/>
    <property type="match status" value="1"/>
</dbReference>
<dbReference type="Pfam" id="PF12833">
    <property type="entry name" value="HTH_18"/>
    <property type="match status" value="1"/>
</dbReference>
<evidence type="ECO:0000256" key="1">
    <source>
        <dbReference type="ARBA" id="ARBA00023015"/>
    </source>
</evidence>
<keyword evidence="4" id="KW-0472">Membrane</keyword>
<dbReference type="Gene3D" id="1.10.10.60">
    <property type="entry name" value="Homeodomain-like"/>
    <property type="match status" value="2"/>
</dbReference>
<evidence type="ECO:0000313" key="6">
    <source>
        <dbReference type="EMBL" id="UQZ82584.1"/>
    </source>
</evidence>
<accession>A0ABY4RJE6</accession>
<sequence>MPDTLKLRLTHWGSRFYGGKGTHYRKILILILLIASIPGLITGALIYWFVGGTIENELLQLHKNQIVKRAEHIDGQFANMELAMSHGALDTKFDYSLKETDFYTQFAVTRDISKTIVLMQGAMPLAKSLDLYIDGKMPAHFNPEFSLIDIQSDEWKQFKSITMKAPNVFWTMVLTNTKAGTTTDLALVHKIPGGVSEPFGLMVARLDRDNVVSLLKTVAPYDEGEAFMMQEDGTELISTGGGSNRESSLIEAVKKEVLGRGGVQQMSFLFKWDKNTYSVSAGALERIDSRWIYVSIAPISAIKKPIVFLSQAIVLVSCAGLLLAAVLAWIASRRIYSPLHQLVRLLSGGKLTQGNEFELIERHWEHMNRESLELQSKLEQQLPQVKEGFLLQLIQGYLSAYSEEDLIERMHHYGWNTEQRQYIVLYIQLVGMSQLDTVGRFSHGDEGLITFAAANMAEEIARERFDDCHVINFHNLTAGLLISIPQGDSCQAELKQLSEALMQTINRILKMQVTITLSKATTQIRKIPLLFEEAKLALSYRNFGNENQIIDLDAFSRTEEEQPFQYPFSLERDIIQAMRMGQESEAESHIRAFMETLAADGVKEMDVQQGVMNLLGSLEHAMMQSGMNPNQLFKSANMFEQLGQLREPEQIEKWFVHKVIRPFIAAMESRADFQLKKMIEQAMLYIQAHYMNDISLDSCAEHCGTNAFVLSRTFKQVSGKNFIDYLTDLRMEKAKEMLRNSDLKINEVSERVGYQHSYFNRIFKKYEGVTPSQYRDMSRKS</sequence>
<dbReference type="SUPFAM" id="SSF46689">
    <property type="entry name" value="Homeodomain-like"/>
    <property type="match status" value="2"/>
</dbReference>
<dbReference type="PANTHER" id="PTHR43280">
    <property type="entry name" value="ARAC-FAMILY TRANSCRIPTIONAL REGULATOR"/>
    <property type="match status" value="1"/>
</dbReference>
<keyword evidence="1" id="KW-0805">Transcription regulation</keyword>
<evidence type="ECO:0000256" key="2">
    <source>
        <dbReference type="ARBA" id="ARBA00023125"/>
    </source>
</evidence>
<dbReference type="Pfam" id="PF17853">
    <property type="entry name" value="GGDEF_2"/>
    <property type="match status" value="1"/>
</dbReference>
<dbReference type="InterPro" id="IPR041522">
    <property type="entry name" value="CdaR_GGDEF"/>
</dbReference>
<organism evidence="6 7">
    <name type="scientific">Paenibacillus konkukensis</name>
    <dbReference type="NCBI Taxonomy" id="2020716"/>
    <lineage>
        <taxon>Bacteria</taxon>
        <taxon>Bacillati</taxon>
        <taxon>Bacillota</taxon>
        <taxon>Bacilli</taxon>
        <taxon>Bacillales</taxon>
        <taxon>Paenibacillaceae</taxon>
        <taxon>Paenibacillus</taxon>
    </lineage>
</organism>
<dbReference type="PANTHER" id="PTHR43280:SF28">
    <property type="entry name" value="HTH-TYPE TRANSCRIPTIONAL ACTIVATOR RHAS"/>
    <property type="match status" value="1"/>
</dbReference>
<dbReference type="InterPro" id="IPR018060">
    <property type="entry name" value="HTH_AraC"/>
</dbReference>
<gene>
    <name evidence="6" type="primary">yesS_22</name>
    <name evidence="6" type="ORF">SK3146_01741</name>
</gene>
<feature type="transmembrane region" description="Helical" evidence="4">
    <location>
        <begin position="27"/>
        <end position="50"/>
    </location>
</feature>
<keyword evidence="2" id="KW-0238">DNA-binding</keyword>